<evidence type="ECO:0000256" key="2">
    <source>
        <dbReference type="ARBA" id="ARBA00022840"/>
    </source>
</evidence>
<dbReference type="Pfam" id="PF00069">
    <property type="entry name" value="Pkinase"/>
    <property type="match status" value="1"/>
</dbReference>
<dbReference type="PANTHER" id="PTHR24346:SF30">
    <property type="entry name" value="MATERNAL EMBRYONIC LEUCINE ZIPPER KINASE"/>
    <property type="match status" value="1"/>
</dbReference>
<feature type="domain" description="Protein kinase" evidence="3">
    <location>
        <begin position="1"/>
        <end position="148"/>
    </location>
</feature>
<dbReference type="GeneID" id="112682435"/>
<dbReference type="GO" id="GO:0004674">
    <property type="term" value="F:protein serine/threonine kinase activity"/>
    <property type="evidence" value="ECO:0007669"/>
    <property type="project" value="TreeGrafter"/>
</dbReference>
<dbReference type="AlphaFoldDB" id="A0A8B8FDJ9"/>
<evidence type="ECO:0000256" key="1">
    <source>
        <dbReference type="ARBA" id="ARBA00022741"/>
    </source>
</evidence>
<reference evidence="5" key="1">
    <citation type="submission" date="2025-08" db="UniProtKB">
        <authorList>
            <consortium name="RefSeq"/>
        </authorList>
    </citation>
    <scope>IDENTIFICATION</scope>
    <source>
        <tissue evidence="5">Whole body</tissue>
    </source>
</reference>
<keyword evidence="4" id="KW-1185">Reference proteome</keyword>
<evidence type="ECO:0000313" key="4">
    <source>
        <dbReference type="Proteomes" id="UP000694846"/>
    </source>
</evidence>
<dbReference type="InterPro" id="IPR011009">
    <property type="entry name" value="Kinase-like_dom_sf"/>
</dbReference>
<keyword evidence="2" id="KW-0067">ATP-binding</keyword>
<evidence type="ECO:0000259" key="3">
    <source>
        <dbReference type="PROSITE" id="PS50011"/>
    </source>
</evidence>
<dbReference type="SMART" id="SM00220">
    <property type="entry name" value="S_TKc"/>
    <property type="match status" value="1"/>
</dbReference>
<dbReference type="SUPFAM" id="SSF56112">
    <property type="entry name" value="Protein kinase-like (PK-like)"/>
    <property type="match status" value="1"/>
</dbReference>
<evidence type="ECO:0000313" key="5">
    <source>
        <dbReference type="RefSeq" id="XP_025408823.1"/>
    </source>
</evidence>
<accession>A0A8B8FDJ9</accession>
<dbReference type="OrthoDB" id="122279at2759"/>
<gene>
    <name evidence="5" type="primary">LOC112682435</name>
</gene>
<dbReference type="Gene3D" id="1.10.510.10">
    <property type="entry name" value="Transferase(Phosphotransferase) domain 1"/>
    <property type="match status" value="1"/>
</dbReference>
<dbReference type="InterPro" id="IPR000719">
    <property type="entry name" value="Prot_kinase_dom"/>
</dbReference>
<dbReference type="PROSITE" id="PS50011">
    <property type="entry name" value="PROTEIN_KINASE_DOM"/>
    <property type="match status" value="1"/>
</dbReference>
<dbReference type="GO" id="GO:0005524">
    <property type="term" value="F:ATP binding"/>
    <property type="evidence" value="ECO:0007669"/>
    <property type="project" value="UniProtKB-KW"/>
</dbReference>
<dbReference type="GO" id="GO:0035556">
    <property type="term" value="P:intracellular signal transduction"/>
    <property type="evidence" value="ECO:0007669"/>
    <property type="project" value="TreeGrafter"/>
</dbReference>
<dbReference type="RefSeq" id="XP_025408823.1">
    <property type="nucleotide sequence ID" value="XM_025553038.1"/>
</dbReference>
<dbReference type="GO" id="GO:0005737">
    <property type="term" value="C:cytoplasm"/>
    <property type="evidence" value="ECO:0007669"/>
    <property type="project" value="TreeGrafter"/>
</dbReference>
<proteinExistence type="predicted"/>
<dbReference type="PANTHER" id="PTHR24346">
    <property type="entry name" value="MAP/MICROTUBULE AFFINITY-REGULATING KINASE"/>
    <property type="match status" value="1"/>
</dbReference>
<sequence>MEYWTDGTLLDYYDEVEYTGESEAYVWFAQLCSALEYVHDRGFAHRDVKMDNVLLDRRRRVRLADFGMCAAVTRPDRRRPVGRVPVVVPCRSVCGSSLYMSPELLAHGPYHGQLADVWAAGVLLHCLVTGRFPFPCVDGRADDPLLVR</sequence>
<dbReference type="InterPro" id="IPR008271">
    <property type="entry name" value="Ser/Thr_kinase_AS"/>
</dbReference>
<organism evidence="4 5">
    <name type="scientific">Sipha flava</name>
    <name type="common">yellow sugarcane aphid</name>
    <dbReference type="NCBI Taxonomy" id="143950"/>
    <lineage>
        <taxon>Eukaryota</taxon>
        <taxon>Metazoa</taxon>
        <taxon>Ecdysozoa</taxon>
        <taxon>Arthropoda</taxon>
        <taxon>Hexapoda</taxon>
        <taxon>Insecta</taxon>
        <taxon>Pterygota</taxon>
        <taxon>Neoptera</taxon>
        <taxon>Paraneoptera</taxon>
        <taxon>Hemiptera</taxon>
        <taxon>Sternorrhyncha</taxon>
        <taxon>Aphidomorpha</taxon>
        <taxon>Aphidoidea</taxon>
        <taxon>Aphididae</taxon>
        <taxon>Sipha</taxon>
    </lineage>
</organism>
<dbReference type="PROSITE" id="PS00108">
    <property type="entry name" value="PROTEIN_KINASE_ST"/>
    <property type="match status" value="1"/>
</dbReference>
<keyword evidence="1" id="KW-0547">Nucleotide-binding</keyword>
<protein>
    <submittedName>
        <fullName evidence="5">CBL-interacting protein kinase 25-like</fullName>
    </submittedName>
</protein>
<name>A0A8B8FDJ9_9HEMI</name>
<dbReference type="Proteomes" id="UP000694846">
    <property type="component" value="Unplaced"/>
</dbReference>